<dbReference type="InterPro" id="IPR011009">
    <property type="entry name" value="Kinase-like_dom_sf"/>
</dbReference>
<organism evidence="1 2">
    <name type="scientific">Podospora australis</name>
    <dbReference type="NCBI Taxonomy" id="1536484"/>
    <lineage>
        <taxon>Eukaryota</taxon>
        <taxon>Fungi</taxon>
        <taxon>Dikarya</taxon>
        <taxon>Ascomycota</taxon>
        <taxon>Pezizomycotina</taxon>
        <taxon>Sordariomycetes</taxon>
        <taxon>Sordariomycetidae</taxon>
        <taxon>Sordariales</taxon>
        <taxon>Podosporaceae</taxon>
        <taxon>Podospora</taxon>
    </lineage>
</organism>
<dbReference type="AlphaFoldDB" id="A0AAN6WIH7"/>
<dbReference type="PANTHER" id="PTHR21310">
    <property type="entry name" value="AMINOGLYCOSIDE PHOSPHOTRANSFERASE-RELATED-RELATED"/>
    <property type="match status" value="1"/>
</dbReference>
<evidence type="ECO:0000313" key="2">
    <source>
        <dbReference type="Proteomes" id="UP001302126"/>
    </source>
</evidence>
<reference evidence="1" key="2">
    <citation type="submission" date="2023-05" db="EMBL/GenBank/DDBJ databases">
        <authorList>
            <consortium name="Lawrence Berkeley National Laboratory"/>
            <person name="Steindorff A."/>
            <person name="Hensen N."/>
            <person name="Bonometti L."/>
            <person name="Westerberg I."/>
            <person name="Brannstrom I.O."/>
            <person name="Guillou S."/>
            <person name="Cros-Aarteil S."/>
            <person name="Calhoun S."/>
            <person name="Haridas S."/>
            <person name="Kuo A."/>
            <person name="Mondo S."/>
            <person name="Pangilinan J."/>
            <person name="Riley R."/>
            <person name="Labutti K."/>
            <person name="Andreopoulos B."/>
            <person name="Lipzen A."/>
            <person name="Chen C."/>
            <person name="Yanf M."/>
            <person name="Daum C."/>
            <person name="Ng V."/>
            <person name="Clum A."/>
            <person name="Ohm R."/>
            <person name="Martin F."/>
            <person name="Silar P."/>
            <person name="Natvig D."/>
            <person name="Lalanne C."/>
            <person name="Gautier V."/>
            <person name="Ament-Velasquez S.L."/>
            <person name="Kruys A."/>
            <person name="Hutchinson M.I."/>
            <person name="Powell A.J."/>
            <person name="Barry K."/>
            <person name="Miller A.N."/>
            <person name="Grigoriev I.V."/>
            <person name="Debuchy R."/>
            <person name="Gladieux P."/>
            <person name="Thoren M.H."/>
            <person name="Johannesson H."/>
        </authorList>
    </citation>
    <scope>NUCLEOTIDE SEQUENCE</scope>
    <source>
        <strain evidence="1">PSN309</strain>
    </source>
</reference>
<comment type="caution">
    <text evidence="1">The sequence shown here is derived from an EMBL/GenBank/DDBJ whole genome shotgun (WGS) entry which is preliminary data.</text>
</comment>
<reference evidence="1" key="1">
    <citation type="journal article" date="2023" name="Mol. Phylogenet. Evol.">
        <title>Genome-scale phylogeny and comparative genomics of the fungal order Sordariales.</title>
        <authorList>
            <person name="Hensen N."/>
            <person name="Bonometti L."/>
            <person name="Westerberg I."/>
            <person name="Brannstrom I.O."/>
            <person name="Guillou S."/>
            <person name="Cros-Aarteil S."/>
            <person name="Calhoun S."/>
            <person name="Haridas S."/>
            <person name="Kuo A."/>
            <person name="Mondo S."/>
            <person name="Pangilinan J."/>
            <person name="Riley R."/>
            <person name="LaButti K."/>
            <person name="Andreopoulos B."/>
            <person name="Lipzen A."/>
            <person name="Chen C."/>
            <person name="Yan M."/>
            <person name="Daum C."/>
            <person name="Ng V."/>
            <person name="Clum A."/>
            <person name="Steindorff A."/>
            <person name="Ohm R.A."/>
            <person name="Martin F."/>
            <person name="Silar P."/>
            <person name="Natvig D.O."/>
            <person name="Lalanne C."/>
            <person name="Gautier V."/>
            <person name="Ament-Velasquez S.L."/>
            <person name="Kruys A."/>
            <person name="Hutchinson M.I."/>
            <person name="Powell A.J."/>
            <person name="Barry K."/>
            <person name="Miller A.N."/>
            <person name="Grigoriev I.V."/>
            <person name="Debuchy R."/>
            <person name="Gladieux P."/>
            <person name="Hiltunen Thoren M."/>
            <person name="Johannesson H."/>
        </authorList>
    </citation>
    <scope>NUCLEOTIDE SEQUENCE</scope>
    <source>
        <strain evidence="1">PSN309</strain>
    </source>
</reference>
<evidence type="ECO:0000313" key="1">
    <source>
        <dbReference type="EMBL" id="KAK4182718.1"/>
    </source>
</evidence>
<dbReference type="Proteomes" id="UP001302126">
    <property type="component" value="Unassembled WGS sequence"/>
</dbReference>
<dbReference type="EMBL" id="MU864619">
    <property type="protein sequence ID" value="KAK4182718.1"/>
    <property type="molecule type" value="Genomic_DNA"/>
</dbReference>
<keyword evidence="2" id="KW-1185">Reference proteome</keyword>
<accession>A0AAN6WIH7</accession>
<proteinExistence type="predicted"/>
<protein>
    <recommendedName>
        <fullName evidence="3">Aminoglycoside phosphotransferase domain-containing protein</fullName>
    </recommendedName>
</protein>
<dbReference type="SUPFAM" id="SSF56112">
    <property type="entry name" value="Protein kinase-like (PK-like)"/>
    <property type="match status" value="1"/>
</dbReference>
<dbReference type="PANTHER" id="PTHR21310:SF55">
    <property type="entry name" value="AMINOGLYCOSIDE PHOSPHOTRANSFERASE DOMAIN-CONTAINING PROTEIN"/>
    <property type="match status" value="1"/>
</dbReference>
<gene>
    <name evidence="1" type="ORF">QBC35DRAFT_478824</name>
</gene>
<dbReference type="InterPro" id="IPR051678">
    <property type="entry name" value="AGP_Transferase"/>
</dbReference>
<name>A0AAN6WIH7_9PEZI</name>
<sequence>MASRNLQKRESTNVSYVLAMTRIPAVASTERSRLASSTSSLADVWSFLVEEKKVSIAMQVAHLLTQLSPLTSHTVSYLAPSLDNPRQLRPKVVFEGFDFSTERTQVSNRAIFTELVRVMEQLTESQQRQRDQSWWKQYDPTIREALERTQPRFFPFKFTHGNLSLDHILVGMNEKSKVKYITGWEEGCYAPFFWEYASLAFDGDRISQSQRDANREWRRLLRVEMRRLEGYDLLQASNWVKAVAAIRMRERIRPERLEAALGFLFGGDYDYVDLLPSWFGEEEEMVREGEGGQEIRSRREQLRERFERVFGRLRRRLSR</sequence>
<evidence type="ECO:0008006" key="3">
    <source>
        <dbReference type="Google" id="ProtNLM"/>
    </source>
</evidence>